<organism evidence="8 9">
    <name type="scientific">Candidatus Xianfuyuplasma coldseepsis</name>
    <dbReference type="NCBI Taxonomy" id="2782163"/>
    <lineage>
        <taxon>Bacteria</taxon>
        <taxon>Bacillati</taxon>
        <taxon>Mycoplasmatota</taxon>
        <taxon>Mollicutes</taxon>
        <taxon>Candidatus Izemoplasmatales</taxon>
        <taxon>Candidatus Izemoplasmataceae</taxon>
        <taxon>Candidatus Xianfuyuplasma</taxon>
    </lineage>
</organism>
<evidence type="ECO:0000256" key="7">
    <source>
        <dbReference type="SAM" id="MobiDB-lite"/>
    </source>
</evidence>
<evidence type="ECO:0000313" key="9">
    <source>
        <dbReference type="Proteomes" id="UP000514720"/>
    </source>
</evidence>
<keyword evidence="3 5" id="KW-0687">Ribonucleoprotein</keyword>
<proteinExistence type="inferred from homology"/>
<name>A0A7L7KVD2_9MOLU</name>
<evidence type="ECO:0000256" key="3">
    <source>
        <dbReference type="ARBA" id="ARBA00023274"/>
    </source>
</evidence>
<dbReference type="NCBIfam" id="TIGR00001">
    <property type="entry name" value="rpmI_bact"/>
    <property type="match status" value="1"/>
</dbReference>
<dbReference type="HAMAP" id="MF_00514">
    <property type="entry name" value="Ribosomal_bL35"/>
    <property type="match status" value="1"/>
</dbReference>
<dbReference type="PRINTS" id="PR00064">
    <property type="entry name" value="RIBOSOMALL35"/>
</dbReference>
<dbReference type="Pfam" id="PF01632">
    <property type="entry name" value="Ribosomal_L35p"/>
    <property type="match status" value="1"/>
</dbReference>
<sequence>MPKMKTHSGTKKRVKKTATGKVKVSHAFRGHLLSAKSTNTKRAHRKANFISKADLKRIRQQIDNIK</sequence>
<reference evidence="8 9" key="1">
    <citation type="submission" date="2020-02" db="EMBL/GenBank/DDBJ databases">
        <authorList>
            <person name="Zheng R.K."/>
            <person name="Sun C.M."/>
        </authorList>
    </citation>
    <scope>NUCLEOTIDE SEQUENCE [LARGE SCALE GENOMIC DNA]</scope>
    <source>
        <strain evidence="9">zrk13</strain>
    </source>
</reference>
<dbReference type="PANTHER" id="PTHR33343">
    <property type="entry name" value="54S RIBOSOMAL PROTEIN BL35M"/>
    <property type="match status" value="1"/>
</dbReference>
<accession>A0A7L7KVD2</accession>
<dbReference type="KEGG" id="xcl:G4Z02_08160"/>
<feature type="region of interest" description="Disordered" evidence="7">
    <location>
        <begin position="1"/>
        <end position="21"/>
    </location>
</feature>
<dbReference type="PANTHER" id="PTHR33343:SF1">
    <property type="entry name" value="LARGE RIBOSOMAL SUBUNIT PROTEIN BL35M"/>
    <property type="match status" value="1"/>
</dbReference>
<keyword evidence="9" id="KW-1185">Reference proteome</keyword>
<evidence type="ECO:0000256" key="6">
    <source>
        <dbReference type="RuleBase" id="RU000568"/>
    </source>
</evidence>
<dbReference type="AlphaFoldDB" id="A0A7L7KVD2"/>
<comment type="similarity">
    <text evidence="1 5 6">Belongs to the bacterial ribosomal protein bL35 family.</text>
</comment>
<evidence type="ECO:0000256" key="4">
    <source>
        <dbReference type="ARBA" id="ARBA00071664"/>
    </source>
</evidence>
<keyword evidence="2 5" id="KW-0689">Ribosomal protein</keyword>
<evidence type="ECO:0000256" key="5">
    <source>
        <dbReference type="HAMAP-Rule" id="MF_00514"/>
    </source>
</evidence>
<dbReference type="GO" id="GO:0006412">
    <property type="term" value="P:translation"/>
    <property type="evidence" value="ECO:0007669"/>
    <property type="project" value="UniProtKB-UniRule"/>
</dbReference>
<gene>
    <name evidence="5 8" type="primary">rpmI</name>
    <name evidence="8" type="ORF">G4Z02_08160</name>
</gene>
<dbReference type="InterPro" id="IPR021137">
    <property type="entry name" value="Ribosomal_bL35-like"/>
</dbReference>
<dbReference type="EMBL" id="CP048914">
    <property type="protein sequence ID" value="QMS85718.1"/>
    <property type="molecule type" value="Genomic_DNA"/>
</dbReference>
<protein>
    <recommendedName>
        <fullName evidence="4 5">Large ribosomal subunit protein bL35</fullName>
    </recommendedName>
</protein>
<evidence type="ECO:0000256" key="2">
    <source>
        <dbReference type="ARBA" id="ARBA00022980"/>
    </source>
</evidence>
<dbReference type="InterPro" id="IPR037229">
    <property type="entry name" value="Ribosomal_bL35_sf"/>
</dbReference>
<dbReference type="InterPro" id="IPR001706">
    <property type="entry name" value="Ribosomal_bL35"/>
</dbReference>
<dbReference type="GO" id="GO:0003735">
    <property type="term" value="F:structural constituent of ribosome"/>
    <property type="evidence" value="ECO:0007669"/>
    <property type="project" value="InterPro"/>
</dbReference>
<evidence type="ECO:0000256" key="1">
    <source>
        <dbReference type="ARBA" id="ARBA00006598"/>
    </source>
</evidence>
<dbReference type="GO" id="GO:0022625">
    <property type="term" value="C:cytosolic large ribosomal subunit"/>
    <property type="evidence" value="ECO:0007669"/>
    <property type="project" value="TreeGrafter"/>
</dbReference>
<dbReference type="Proteomes" id="UP000514720">
    <property type="component" value="Chromosome"/>
</dbReference>
<dbReference type="SUPFAM" id="SSF143034">
    <property type="entry name" value="L35p-like"/>
    <property type="match status" value="1"/>
</dbReference>
<evidence type="ECO:0000313" key="8">
    <source>
        <dbReference type="EMBL" id="QMS85718.1"/>
    </source>
</evidence>
<dbReference type="Gene3D" id="4.10.410.60">
    <property type="match status" value="1"/>
</dbReference>
<dbReference type="RefSeq" id="WP_258877523.1">
    <property type="nucleotide sequence ID" value="NZ_CP048914.1"/>
</dbReference>
<dbReference type="FunFam" id="4.10.410.60:FF:000001">
    <property type="entry name" value="50S ribosomal protein L35"/>
    <property type="match status" value="1"/>
</dbReference>